<dbReference type="Pfam" id="PF25372">
    <property type="entry name" value="DUF7885"/>
    <property type="match status" value="1"/>
</dbReference>
<dbReference type="AlphaFoldDB" id="A0A2P4NX56"/>
<keyword evidence="4" id="KW-1185">Reference proteome</keyword>
<feature type="region of interest" description="Disordered" evidence="1">
    <location>
        <begin position="186"/>
        <end position="246"/>
    </location>
</feature>
<comment type="caution">
    <text evidence="3">The sequence shown here is derived from an EMBL/GenBank/DDBJ whole genome shotgun (WGS) entry which is preliminary data.</text>
</comment>
<dbReference type="Gene3D" id="3.80.10.10">
    <property type="entry name" value="Ribonuclease Inhibitor"/>
    <property type="match status" value="1"/>
</dbReference>
<gene>
    <name evidence="3" type="ORF">GLOIN_2v1791391</name>
</gene>
<evidence type="ECO:0000259" key="2">
    <source>
        <dbReference type="Pfam" id="PF25372"/>
    </source>
</evidence>
<reference evidence="3 4" key="1">
    <citation type="journal article" date="2013" name="Proc. Natl. Acad. Sci. U.S.A.">
        <title>Genome of an arbuscular mycorrhizal fungus provides insight into the oldest plant symbiosis.</title>
        <authorList>
            <person name="Tisserant E."/>
            <person name="Malbreil M."/>
            <person name="Kuo A."/>
            <person name="Kohler A."/>
            <person name="Symeonidi A."/>
            <person name="Balestrini R."/>
            <person name="Charron P."/>
            <person name="Duensing N."/>
            <person name="Frei Dit Frey N."/>
            <person name="Gianinazzi-Pearson V."/>
            <person name="Gilbert L.B."/>
            <person name="Handa Y."/>
            <person name="Herr J.R."/>
            <person name="Hijri M."/>
            <person name="Koul R."/>
            <person name="Kawaguchi M."/>
            <person name="Krajinski F."/>
            <person name="Lammers P.J."/>
            <person name="Masclaux F.G."/>
            <person name="Murat C."/>
            <person name="Morin E."/>
            <person name="Ndikumana S."/>
            <person name="Pagni M."/>
            <person name="Petitpierre D."/>
            <person name="Requena N."/>
            <person name="Rosikiewicz P."/>
            <person name="Riley R."/>
            <person name="Saito K."/>
            <person name="San Clemente H."/>
            <person name="Shapiro H."/>
            <person name="van Tuinen D."/>
            <person name="Becard G."/>
            <person name="Bonfante P."/>
            <person name="Paszkowski U."/>
            <person name="Shachar-Hill Y.Y."/>
            <person name="Tuskan G.A."/>
            <person name="Young P.W."/>
            <person name="Sanders I.R."/>
            <person name="Henrissat B."/>
            <person name="Rensing S.A."/>
            <person name="Grigoriev I.V."/>
            <person name="Corradi N."/>
            <person name="Roux C."/>
            <person name="Martin F."/>
        </authorList>
    </citation>
    <scope>NUCLEOTIDE SEQUENCE [LARGE SCALE GENOMIC DNA]</scope>
    <source>
        <strain evidence="3 4">DAOM 197198</strain>
    </source>
</reference>
<evidence type="ECO:0000313" key="3">
    <source>
        <dbReference type="EMBL" id="POG57721.1"/>
    </source>
</evidence>
<evidence type="ECO:0000313" key="4">
    <source>
        <dbReference type="Proteomes" id="UP000018888"/>
    </source>
</evidence>
<dbReference type="GO" id="GO:0031146">
    <property type="term" value="P:SCF-dependent proteasomal ubiquitin-dependent protein catabolic process"/>
    <property type="evidence" value="ECO:0007669"/>
    <property type="project" value="TreeGrafter"/>
</dbReference>
<feature type="compositionally biased region" description="Basic and acidic residues" evidence="1">
    <location>
        <begin position="193"/>
        <end position="207"/>
    </location>
</feature>
<dbReference type="SUPFAM" id="SSF52047">
    <property type="entry name" value="RNI-like"/>
    <property type="match status" value="1"/>
</dbReference>
<feature type="domain" description="F-box/LRR-repeat protein 15-like leucin rich repeat" evidence="2">
    <location>
        <begin position="339"/>
        <end position="423"/>
    </location>
</feature>
<protein>
    <recommendedName>
        <fullName evidence="2">F-box/LRR-repeat protein 15-like leucin rich repeat domain-containing protein</fullName>
    </recommendedName>
</protein>
<organism evidence="3 4">
    <name type="scientific">Rhizophagus irregularis (strain DAOM 181602 / DAOM 197198 / MUCL 43194)</name>
    <name type="common">Arbuscular mycorrhizal fungus</name>
    <name type="synonym">Glomus intraradices</name>
    <dbReference type="NCBI Taxonomy" id="747089"/>
    <lineage>
        <taxon>Eukaryota</taxon>
        <taxon>Fungi</taxon>
        <taxon>Fungi incertae sedis</taxon>
        <taxon>Mucoromycota</taxon>
        <taxon>Glomeromycotina</taxon>
        <taxon>Glomeromycetes</taxon>
        <taxon>Glomerales</taxon>
        <taxon>Glomeraceae</taxon>
        <taxon>Rhizophagus</taxon>
    </lineage>
</organism>
<dbReference type="PANTHER" id="PTHR13318">
    <property type="entry name" value="PARTNER OF PAIRED, ISOFORM B-RELATED"/>
    <property type="match status" value="1"/>
</dbReference>
<accession>A0A2P4NX56</accession>
<dbReference type="PANTHER" id="PTHR13318:SF95">
    <property type="entry name" value="F-BOX PROTEIN YLR352W"/>
    <property type="match status" value="1"/>
</dbReference>
<dbReference type="SMART" id="SM00367">
    <property type="entry name" value="LRR_CC"/>
    <property type="match status" value="4"/>
</dbReference>
<evidence type="ECO:0000256" key="1">
    <source>
        <dbReference type="SAM" id="MobiDB-lite"/>
    </source>
</evidence>
<feature type="compositionally biased region" description="Polar residues" evidence="1">
    <location>
        <begin position="210"/>
        <end position="231"/>
    </location>
</feature>
<name>A0A2P4NX56_RHIID</name>
<dbReference type="InterPro" id="IPR032675">
    <property type="entry name" value="LRR_dom_sf"/>
</dbReference>
<proteinExistence type="predicted"/>
<dbReference type="EMBL" id="AUPC02000631">
    <property type="protein sequence ID" value="POG57721.1"/>
    <property type="molecule type" value="Genomic_DNA"/>
</dbReference>
<dbReference type="GO" id="GO:0019005">
    <property type="term" value="C:SCF ubiquitin ligase complex"/>
    <property type="evidence" value="ECO:0007669"/>
    <property type="project" value="TreeGrafter"/>
</dbReference>
<dbReference type="Proteomes" id="UP000018888">
    <property type="component" value="Unassembled WGS sequence"/>
</dbReference>
<dbReference type="InterPro" id="IPR006553">
    <property type="entry name" value="Leu-rich_rpt_Cys-con_subtyp"/>
</dbReference>
<reference evidence="3 4" key="2">
    <citation type="journal article" date="2018" name="New Phytol.">
        <title>High intraspecific genome diversity in the model arbuscular mycorrhizal symbiont Rhizophagus irregularis.</title>
        <authorList>
            <person name="Chen E.C.H."/>
            <person name="Morin E."/>
            <person name="Beaudet D."/>
            <person name="Noel J."/>
            <person name="Yildirir G."/>
            <person name="Ndikumana S."/>
            <person name="Charron P."/>
            <person name="St-Onge C."/>
            <person name="Giorgi J."/>
            <person name="Kruger M."/>
            <person name="Marton T."/>
            <person name="Ropars J."/>
            <person name="Grigoriev I.V."/>
            <person name="Hainaut M."/>
            <person name="Henrissat B."/>
            <person name="Roux C."/>
            <person name="Martin F."/>
            <person name="Corradi N."/>
        </authorList>
    </citation>
    <scope>NUCLEOTIDE SEQUENCE [LARGE SCALE GENOMIC DNA]</scope>
    <source>
        <strain evidence="3 4">DAOM 197198</strain>
    </source>
</reference>
<sequence>MNALPLVQTRLTTGSLAAYDGFDFNELYHFMQNFHQNIDNTITTGSEEFLGEMLTPRNQVSLPNATYKLLVKYYNDIYDWNFTSIADLASSDLLSGDSNQSIIIRDVIKAKKLFDSIFTECEIRNTWPFNEFLKQELYKTIPKKLRDYGSKHAFRIHGGKNPTPQHLKLLLRIALRQESDYLDAGDNYAIGDTESKDSGPESDHEFVSKASDSPKPQIQASSPASQPNPQCQAKRKSQQTMDIDSMKAEDRTRLERFFKIVPGGGRKPVYSSKLTHLKILHYSLSNRKIKGIVHTFQNIVYLDFRGNTDRIGKTLKLIVKSYTNLKYLNISTLRQLQSKNDIGLTAIAESCQKLEYLNISNHTEFSEISICNIVRFCPRLQQLDLIYCKITDITIKEIARSCLNLKYLNLEGCYKISKGALNKLNPNTHIENFKETLTPSDFIGVVRKGPQTIYIKSDIIMCSRVLNYQ</sequence>
<dbReference type="VEuPathDB" id="FungiDB:RhiirFUN_024121"/>
<dbReference type="InterPro" id="IPR057207">
    <property type="entry name" value="FBXL15_LRR"/>
</dbReference>